<reference evidence="3 4" key="1">
    <citation type="journal article" date="2016" name="Nat. Commun.">
        <title>Thousands of microbial genomes shed light on interconnected biogeochemical processes in an aquifer system.</title>
        <authorList>
            <person name="Anantharaman K."/>
            <person name="Brown C.T."/>
            <person name="Hug L.A."/>
            <person name="Sharon I."/>
            <person name="Castelle C.J."/>
            <person name="Probst A.J."/>
            <person name="Thomas B.C."/>
            <person name="Singh A."/>
            <person name="Wilkins M.J."/>
            <person name="Karaoz U."/>
            <person name="Brodie E.L."/>
            <person name="Williams K.H."/>
            <person name="Hubbard S.S."/>
            <person name="Banfield J.F."/>
        </authorList>
    </citation>
    <scope>NUCLEOTIDE SEQUENCE [LARGE SCALE GENOMIC DNA]</scope>
</reference>
<dbReference type="InterPro" id="IPR001296">
    <property type="entry name" value="Glyco_trans_1"/>
</dbReference>
<evidence type="ECO:0000259" key="1">
    <source>
        <dbReference type="Pfam" id="PF00534"/>
    </source>
</evidence>
<dbReference type="SUPFAM" id="SSF53756">
    <property type="entry name" value="UDP-Glycosyltransferase/glycogen phosphorylase"/>
    <property type="match status" value="1"/>
</dbReference>
<evidence type="ECO:0000313" key="3">
    <source>
        <dbReference type="EMBL" id="OHA91132.1"/>
    </source>
</evidence>
<dbReference type="AlphaFoldDB" id="A0A1G2T1X8"/>
<evidence type="ECO:0008006" key="5">
    <source>
        <dbReference type="Google" id="ProtNLM"/>
    </source>
</evidence>
<dbReference type="PANTHER" id="PTHR12526:SF630">
    <property type="entry name" value="GLYCOSYLTRANSFERASE"/>
    <property type="match status" value="1"/>
</dbReference>
<dbReference type="Pfam" id="PF13439">
    <property type="entry name" value="Glyco_transf_4"/>
    <property type="match status" value="1"/>
</dbReference>
<dbReference type="InterPro" id="IPR028098">
    <property type="entry name" value="Glyco_trans_4-like_N"/>
</dbReference>
<gene>
    <name evidence="3" type="ORF">A2758_01490</name>
</gene>
<protein>
    <recommendedName>
        <fullName evidence="5">Glycosyltransferase subfamily 4-like N-terminal domain-containing protein</fullName>
    </recommendedName>
</protein>
<sequence>MNKKILFIINNLGIGGAERLVVDDVNEMMKQGIDISIITLRPEPKESLFSQLKIPADRFRCVYFKNLLDIPGWIRVIKAIKEVNPDLVITQLWFENTVGRIASIIVGAKIITFEQNVYDSVKTRKMFVVDYLLQSLSARVIAVSEAVKRSLIKHGIKEKRINIVPNSVNLDAFKILPDKNGIRQELGIPQGSFIFVFVGRLIHQKAVDILIKAFKELDENSYLLVVGQGQEKGRLEKLANDRVIFAGIRKDIPQILMSSDCFVLPSRYEGWPLALTEALAAGIPIIVSDFEAAREVIKDKENGLVVPREDHVSLALTMREMRENKELRKRLGEEAKRSAERFSIENHVRAILRYT</sequence>
<name>A0A1G2T1X8_9BACT</name>
<dbReference type="Pfam" id="PF00534">
    <property type="entry name" value="Glycos_transf_1"/>
    <property type="match status" value="1"/>
</dbReference>
<dbReference type="Gene3D" id="3.40.50.2000">
    <property type="entry name" value="Glycogen Phosphorylase B"/>
    <property type="match status" value="2"/>
</dbReference>
<evidence type="ECO:0000313" key="4">
    <source>
        <dbReference type="Proteomes" id="UP000178612"/>
    </source>
</evidence>
<evidence type="ECO:0000259" key="2">
    <source>
        <dbReference type="Pfam" id="PF13439"/>
    </source>
</evidence>
<proteinExistence type="predicted"/>
<dbReference type="PANTHER" id="PTHR12526">
    <property type="entry name" value="GLYCOSYLTRANSFERASE"/>
    <property type="match status" value="1"/>
</dbReference>
<dbReference type="GO" id="GO:0016757">
    <property type="term" value="F:glycosyltransferase activity"/>
    <property type="evidence" value="ECO:0007669"/>
    <property type="project" value="InterPro"/>
</dbReference>
<dbReference type="Proteomes" id="UP000178612">
    <property type="component" value="Unassembled WGS sequence"/>
</dbReference>
<accession>A0A1G2T1X8</accession>
<feature type="domain" description="Glycosyltransferase subfamily 4-like N-terminal" evidence="2">
    <location>
        <begin position="14"/>
        <end position="171"/>
    </location>
</feature>
<organism evidence="3 4">
    <name type="scientific">Candidatus Zambryskibacteria bacterium RIFCSPHIGHO2_01_FULL_49_18</name>
    <dbReference type="NCBI Taxonomy" id="1802740"/>
    <lineage>
        <taxon>Bacteria</taxon>
        <taxon>Candidatus Zambryskiibacteriota</taxon>
    </lineage>
</organism>
<dbReference type="EMBL" id="MHVJ01000013">
    <property type="protein sequence ID" value="OHA91132.1"/>
    <property type="molecule type" value="Genomic_DNA"/>
</dbReference>
<comment type="caution">
    <text evidence="3">The sequence shown here is derived from an EMBL/GenBank/DDBJ whole genome shotgun (WGS) entry which is preliminary data.</text>
</comment>
<feature type="domain" description="Glycosyl transferase family 1" evidence="1">
    <location>
        <begin position="179"/>
        <end position="337"/>
    </location>
</feature>